<name>C9MML6_9BACT</name>
<dbReference type="OrthoDB" id="1014857at2"/>
<keyword evidence="3" id="KW-1185">Reference proteome</keyword>
<feature type="chain" id="PRO_5002999905" evidence="1">
    <location>
        <begin position="26"/>
        <end position="947"/>
    </location>
</feature>
<dbReference type="EMBL" id="ACVA01000018">
    <property type="protein sequence ID" value="EEX19227.1"/>
    <property type="molecule type" value="Genomic_DNA"/>
</dbReference>
<dbReference type="eggNOG" id="ENOG502Z89D">
    <property type="taxonomic scope" value="Bacteria"/>
</dbReference>
<dbReference type="AlphaFoldDB" id="C9MML6"/>
<evidence type="ECO:0000313" key="2">
    <source>
        <dbReference type="EMBL" id="EEX19227.1"/>
    </source>
</evidence>
<dbReference type="Proteomes" id="UP000003327">
    <property type="component" value="Unassembled WGS sequence"/>
</dbReference>
<sequence length="947" mass="105076">MKHFSLSTKLFVSIFFLSLTNVLSAKIQEPNVTNATAQAGSEKPTIELLEDPYFYSFNEGKPVQWQTAGTVTQLKGSDRYSSDTGFGVGIQTENEVGFLKQVIDLKRADKEVVAGDELECLLHYCTLTSKRPEGPFRLALRWLDAAGKELPSTEKDFINNPDIYFGRMKAYGELKFRTICPEGAVKLEFALLIAPESQVRMDDFSVLRLSKKDILPLVAVLPQFRTIVGEVGKSETYLVALQGMHLAADQAPNFAGTQSASVMKLDVDKLPKNGTIKAHLTITPQKAGVYVGGSTYKLRFSGADQENSGSLSLTGYFKKAGTTPSIKLKSGQQVRTFVAAPNKTDEQSLEFEISDVITSVNLALTQKVNGAFRIDVGQYYYATGSGKLYQRPVKVTFAPREAGEYEAMLKVSSVLADTLVIHLKGVAKAATSTELVESFGEDRAMDKRFVGTAWTGYHKFDLGYWKLDGKWKDKSNVSLSASGTLYYDELIANGVNILQLLPVTSAKQCKAEYSIDGGGHWISLAVANGAGEYVVNTHRPTLIRFVATSDITVDRVKILPNTLETRQKFDKIEDAMLKQADKEPLEVLNETFSGLRHTRILGLNGWQNLTLLGERPFYAWQQKDAAQTVVENEVAQISFLKYGVEDNREHESWLISPTLSYKKAKSKDLTFSLMYRNQTTDGKEVFGFYILAEKDGKVTPYYIDLSNYVPAGVQLEADSWFDYRIDLSKVDGLTIDDNFHVAFSYYSPVGGKRTSLNFMIDDVTFGRTDLPELSIDNDFIKFVFHAGQEMTPQTINVFSDRTKAPITLTLTPSGQKKYFKVSHSKLPSEGGTIAVGFKSNDTKTHAAALLIQTRGAEPIVVKLLAQPIDTGIDDITSNGENVPSPAIIGSQLVVRGNYQHYQLFSTDGCLLQQGTYQEQIDLSHLHSKIFILKLRTDNVVRSFSLIR</sequence>
<dbReference type="RefSeq" id="WP_004382483.1">
    <property type="nucleotide sequence ID" value="NZ_GG698712.1"/>
</dbReference>
<reference evidence="2 3" key="1">
    <citation type="submission" date="2009-09" db="EMBL/GenBank/DDBJ databases">
        <authorList>
            <person name="Weinstock G."/>
            <person name="Sodergren E."/>
            <person name="Clifton S."/>
            <person name="Fulton L."/>
            <person name="Fulton B."/>
            <person name="Courtney L."/>
            <person name="Fronick C."/>
            <person name="Harrison M."/>
            <person name="Strong C."/>
            <person name="Farmer C."/>
            <person name="Delahaunty K."/>
            <person name="Markovic C."/>
            <person name="Hall O."/>
            <person name="Minx P."/>
            <person name="Tomlinson C."/>
            <person name="Mitreva M."/>
            <person name="Nelson J."/>
            <person name="Hou S."/>
            <person name="Wollam A."/>
            <person name="Pepin K.H."/>
            <person name="Johnson M."/>
            <person name="Bhonagiri V."/>
            <person name="Nash W.E."/>
            <person name="Warren W."/>
            <person name="Chinwalla A."/>
            <person name="Mardis E.R."/>
            <person name="Wilson R.K."/>
        </authorList>
    </citation>
    <scope>NUCLEOTIDE SEQUENCE [LARGE SCALE GENOMIC DNA]</scope>
    <source>
        <strain evidence="2 3">F0319</strain>
    </source>
</reference>
<evidence type="ECO:0000256" key="1">
    <source>
        <dbReference type="SAM" id="SignalP"/>
    </source>
</evidence>
<comment type="caution">
    <text evidence="2">The sequence shown here is derived from an EMBL/GenBank/DDBJ whole genome shotgun (WGS) entry which is preliminary data.</text>
</comment>
<gene>
    <name evidence="2" type="ORF">HMPREF0973_00848</name>
</gene>
<dbReference type="Gene3D" id="2.60.120.200">
    <property type="match status" value="1"/>
</dbReference>
<feature type="signal peptide" evidence="1">
    <location>
        <begin position="1"/>
        <end position="25"/>
    </location>
</feature>
<protein>
    <submittedName>
        <fullName evidence="2">Uncharacterized protein</fullName>
    </submittedName>
</protein>
<evidence type="ECO:0000313" key="3">
    <source>
        <dbReference type="Proteomes" id="UP000003327"/>
    </source>
</evidence>
<dbReference type="NCBIfam" id="NF038128">
    <property type="entry name" value="choice_anch_J"/>
    <property type="match status" value="1"/>
</dbReference>
<accession>C9MML6</accession>
<organism evidence="2 3">
    <name type="scientific">Prevotella veroralis F0319</name>
    <dbReference type="NCBI Taxonomy" id="649761"/>
    <lineage>
        <taxon>Bacteria</taxon>
        <taxon>Pseudomonadati</taxon>
        <taxon>Bacteroidota</taxon>
        <taxon>Bacteroidia</taxon>
        <taxon>Bacteroidales</taxon>
        <taxon>Prevotellaceae</taxon>
        <taxon>Prevotella</taxon>
    </lineage>
</organism>
<proteinExistence type="predicted"/>
<dbReference type="HOGENOM" id="CLU_007252_0_0_10"/>
<keyword evidence="1" id="KW-0732">Signal</keyword>